<dbReference type="GO" id="GO:1990837">
    <property type="term" value="F:sequence-specific double-stranded DNA binding"/>
    <property type="evidence" value="ECO:0007669"/>
    <property type="project" value="UniProtKB-ARBA"/>
</dbReference>
<dbReference type="EMBL" id="OU963865">
    <property type="protein sequence ID" value="CAH0388066.1"/>
    <property type="molecule type" value="Genomic_DNA"/>
</dbReference>
<organism evidence="8 9">
    <name type="scientific">Bemisia tabaci</name>
    <name type="common">Sweetpotato whitefly</name>
    <name type="synonym">Aleurodes tabaci</name>
    <dbReference type="NCBI Taxonomy" id="7038"/>
    <lineage>
        <taxon>Eukaryota</taxon>
        <taxon>Metazoa</taxon>
        <taxon>Ecdysozoa</taxon>
        <taxon>Arthropoda</taxon>
        <taxon>Hexapoda</taxon>
        <taxon>Insecta</taxon>
        <taxon>Pterygota</taxon>
        <taxon>Neoptera</taxon>
        <taxon>Paraneoptera</taxon>
        <taxon>Hemiptera</taxon>
        <taxon>Sternorrhyncha</taxon>
        <taxon>Aleyrodoidea</taxon>
        <taxon>Aleyrodidae</taxon>
        <taxon>Aleyrodinae</taxon>
        <taxon>Bemisia</taxon>
    </lineage>
</organism>
<keyword evidence="4" id="KW-0862">Zinc</keyword>
<accession>A0A9P0F1M3</accession>
<feature type="compositionally biased region" description="Acidic residues" evidence="6">
    <location>
        <begin position="116"/>
        <end position="126"/>
    </location>
</feature>
<gene>
    <name evidence="8" type="ORF">BEMITA_LOCUS7010</name>
</gene>
<dbReference type="Proteomes" id="UP001152759">
    <property type="component" value="Chromosome 4"/>
</dbReference>
<dbReference type="InterPro" id="IPR036236">
    <property type="entry name" value="Znf_C2H2_sf"/>
</dbReference>
<evidence type="ECO:0000256" key="3">
    <source>
        <dbReference type="ARBA" id="ARBA00022771"/>
    </source>
</evidence>
<evidence type="ECO:0000313" key="8">
    <source>
        <dbReference type="EMBL" id="CAH0388066.1"/>
    </source>
</evidence>
<feature type="region of interest" description="Disordered" evidence="6">
    <location>
        <begin position="111"/>
        <end position="132"/>
    </location>
</feature>
<evidence type="ECO:0000259" key="7">
    <source>
        <dbReference type="PROSITE" id="PS50157"/>
    </source>
</evidence>
<dbReference type="SUPFAM" id="SSF57667">
    <property type="entry name" value="beta-beta-alpha zinc fingers"/>
    <property type="match status" value="1"/>
</dbReference>
<sequence>MSGGVRQRAQARKSPGAELKSGISLSIGGDKPHACELCHKKFALACNLRAHMKTHEGDTQEECIRCGKVYLSSAANQMPRGFCSDCYSSNQGAGLIKDHGAARSIRGCDSASEESCMTEEREEEDDNHVHRD</sequence>
<dbReference type="PROSITE" id="PS50157">
    <property type="entry name" value="ZINC_FINGER_C2H2_2"/>
    <property type="match status" value="1"/>
</dbReference>
<keyword evidence="3 5" id="KW-0863">Zinc-finger</keyword>
<dbReference type="GO" id="GO:0008270">
    <property type="term" value="F:zinc ion binding"/>
    <property type="evidence" value="ECO:0007669"/>
    <property type="project" value="UniProtKB-KW"/>
</dbReference>
<proteinExistence type="predicted"/>
<evidence type="ECO:0000256" key="2">
    <source>
        <dbReference type="ARBA" id="ARBA00022737"/>
    </source>
</evidence>
<dbReference type="Gene3D" id="3.30.160.60">
    <property type="entry name" value="Classic Zinc Finger"/>
    <property type="match status" value="1"/>
</dbReference>
<keyword evidence="1" id="KW-0479">Metal-binding</keyword>
<evidence type="ECO:0000313" key="9">
    <source>
        <dbReference type="Proteomes" id="UP001152759"/>
    </source>
</evidence>
<feature type="domain" description="C2H2-type" evidence="7">
    <location>
        <begin position="33"/>
        <end position="60"/>
    </location>
</feature>
<keyword evidence="9" id="KW-1185">Reference proteome</keyword>
<dbReference type="FunFam" id="3.30.160.60:FF:000303">
    <property type="entry name" value="Zinc finger protein 41"/>
    <property type="match status" value="1"/>
</dbReference>
<evidence type="ECO:0000256" key="4">
    <source>
        <dbReference type="ARBA" id="ARBA00022833"/>
    </source>
</evidence>
<keyword evidence="2" id="KW-0677">Repeat</keyword>
<dbReference type="InterPro" id="IPR013087">
    <property type="entry name" value="Znf_C2H2_type"/>
</dbReference>
<evidence type="ECO:0000256" key="5">
    <source>
        <dbReference type="PROSITE-ProRule" id="PRU00042"/>
    </source>
</evidence>
<name>A0A9P0F1M3_BEMTA</name>
<dbReference type="PROSITE" id="PS00028">
    <property type="entry name" value="ZINC_FINGER_C2H2_1"/>
    <property type="match status" value="1"/>
</dbReference>
<reference evidence="8" key="1">
    <citation type="submission" date="2021-12" db="EMBL/GenBank/DDBJ databases">
        <authorList>
            <person name="King R."/>
        </authorList>
    </citation>
    <scope>NUCLEOTIDE SEQUENCE</scope>
</reference>
<dbReference type="AlphaFoldDB" id="A0A9P0F1M3"/>
<evidence type="ECO:0000256" key="1">
    <source>
        <dbReference type="ARBA" id="ARBA00022723"/>
    </source>
</evidence>
<feature type="region of interest" description="Disordered" evidence="6">
    <location>
        <begin position="1"/>
        <end position="22"/>
    </location>
</feature>
<evidence type="ECO:0000256" key="6">
    <source>
        <dbReference type="SAM" id="MobiDB-lite"/>
    </source>
</evidence>
<protein>
    <recommendedName>
        <fullName evidence="7">C2H2-type domain-containing protein</fullName>
    </recommendedName>
</protein>